<gene>
    <name evidence="2" type="ORF">ERS852480_05073</name>
</gene>
<dbReference type="RefSeq" id="WP_057573087.1">
    <property type="nucleotide sequence ID" value="NZ_CATYWZ010000158.1"/>
</dbReference>
<protein>
    <submittedName>
        <fullName evidence="2">Exopolysaccharide biosynthesis protein</fullName>
    </submittedName>
</protein>
<dbReference type="Proteomes" id="UP000095512">
    <property type="component" value="Unassembled WGS sequence"/>
</dbReference>
<dbReference type="EMBL" id="CZAB01000105">
    <property type="protein sequence ID" value="CUQ18018.1"/>
    <property type="molecule type" value="Genomic_DNA"/>
</dbReference>
<dbReference type="Pfam" id="PF14393">
    <property type="entry name" value="DUF4422"/>
    <property type="match status" value="1"/>
</dbReference>
<organism evidence="2 3">
    <name type="scientific">Enterocloster clostridioformis</name>
    <dbReference type="NCBI Taxonomy" id="1531"/>
    <lineage>
        <taxon>Bacteria</taxon>
        <taxon>Bacillati</taxon>
        <taxon>Bacillota</taxon>
        <taxon>Clostridia</taxon>
        <taxon>Lachnospirales</taxon>
        <taxon>Lachnospiraceae</taxon>
        <taxon>Enterocloster</taxon>
    </lineage>
</organism>
<evidence type="ECO:0000313" key="3">
    <source>
        <dbReference type="Proteomes" id="UP000095512"/>
    </source>
</evidence>
<dbReference type="InterPro" id="IPR025536">
    <property type="entry name" value="DUF4422"/>
</dbReference>
<name>A0A174UDE0_9FIRM</name>
<accession>A0A174UDE0</accession>
<feature type="domain" description="DUF4422" evidence="1">
    <location>
        <begin position="6"/>
        <end position="228"/>
    </location>
</feature>
<dbReference type="AlphaFoldDB" id="A0A174UDE0"/>
<reference evidence="2 3" key="1">
    <citation type="submission" date="2015-09" db="EMBL/GenBank/DDBJ databases">
        <authorList>
            <consortium name="Pathogen Informatics"/>
        </authorList>
    </citation>
    <scope>NUCLEOTIDE SEQUENCE [LARGE SCALE GENOMIC DNA]</scope>
    <source>
        <strain evidence="2 3">2789STDY5834865</strain>
    </source>
</reference>
<evidence type="ECO:0000259" key="1">
    <source>
        <dbReference type="Pfam" id="PF14393"/>
    </source>
</evidence>
<evidence type="ECO:0000313" key="2">
    <source>
        <dbReference type="EMBL" id="CUQ18018.1"/>
    </source>
</evidence>
<sequence>MSERIKIIVCAHKKCNMPKDPMYLPLHVGAAGKKNKDGSPLDFGYVRDDIGDNISDRNCNFGTQTGLYWVWKNLDADYKGLVHYRRYFVGRNYKKGDMLGSVITRDEIEPMLDKYKVFVPKKRRYYIESLYSHYAHTHDETHFQIVEKIISSDCPEYLDAFKKVMKRKWGYMFNMMILERNMMDDYCSWLFNILFQVVERIDKSNLSAFNSRFCGRISEILFDVWLEYKLQTGEISKSEVKELPYMEDVNWAFKVKVFLSAKFLHKKYGVSS</sequence>
<proteinExistence type="predicted"/>